<keyword evidence="1" id="KW-1133">Transmembrane helix</keyword>
<keyword evidence="4" id="KW-1185">Reference proteome</keyword>
<dbReference type="Pfam" id="PF07693">
    <property type="entry name" value="KAP_NTPase"/>
    <property type="match status" value="1"/>
</dbReference>
<comment type="caution">
    <text evidence="3">The sequence shown here is derived from an EMBL/GenBank/DDBJ whole genome shotgun (WGS) entry which is preliminary data.</text>
</comment>
<name>A0A4R7RKY7_9BACT</name>
<evidence type="ECO:0000313" key="3">
    <source>
        <dbReference type="EMBL" id="TDU64093.1"/>
    </source>
</evidence>
<dbReference type="OrthoDB" id="88903at2"/>
<keyword evidence="1" id="KW-0812">Transmembrane</keyword>
<dbReference type="EMBL" id="SOCA01000012">
    <property type="protein sequence ID" value="TDU64093.1"/>
    <property type="molecule type" value="Genomic_DNA"/>
</dbReference>
<dbReference type="InterPro" id="IPR011646">
    <property type="entry name" value="KAP_P-loop"/>
</dbReference>
<feature type="transmembrane region" description="Helical" evidence="1">
    <location>
        <begin position="80"/>
        <end position="104"/>
    </location>
</feature>
<gene>
    <name evidence="3" type="ORF">EI77_04277</name>
</gene>
<dbReference type="InterPro" id="IPR027417">
    <property type="entry name" value="P-loop_NTPase"/>
</dbReference>
<feature type="transmembrane region" description="Helical" evidence="1">
    <location>
        <begin position="40"/>
        <end position="60"/>
    </location>
</feature>
<sequence>MTEDETPLHQIAWKRLKKQLSQPPRYDAEELIYLAVKPQLIAWFRALLLSSAIVVVAMWGRSDLAKFTDWLHKQLHWLSTYRILWSTIGLLLAALLVPRLLSALVRLWQWNQRRKSLPTITAVTILILFARAQTPHATASAILCWIVLWYLLFLQLKTPPFKEKETPDSYQRSYFVDRIMELFGRADTKLRRIAVMGTWGSGKTTVLQLLRERLAKAKEKKFRVAWVNPWTAKTPEEARALIAQGFEDALGNTFSQLTSPGAAPWSWFSSLKASLGFGLSVDVSRLIEGEAKATESAFIARINQRLEDRNITVVLLVDDMERAEPEVIRRIFPVIDRLGAIKHCFFVFAIDPDRVAKAFNEESRNAEETKGYLDKVFDLQIQLPALRPQDIEVLGKALIRREDTPKLHAAWDHLKDLLPTNPREALHFIHDAITKETLFLSRYADDEHNYLGFFLFRMLDLEEPEFTNKPIHILYNNYAEAQTDKEYSGQSYDGIEPHKMVYEFWEKLKVPPFSSLKLERLTSLLTGFFENHVEISWARDHHMRLLTPSEPERKMLHEYWKEHHGQESLETSINKAIPHRSFSDKKRAASELIDLEISHYEDLRRNVAWKNGPARIKKISAATDSVQRLCSQLQFGYVNKSDFDIQCFPSKAFETWLDLLCRHKLSNIPGTENLICLEYRFHTLLSDRLALRRRFGYSKSTIEEMAYASAYDGSGDQHLDHFARLKEHMLLKVRDDLILRIEQGTLDSPSLTHELKCNSLDEIFGDPSCWLPEGEINTLNTFSTKAPLSPVFAKSVADITEYILLALQDSLSETQPGPAEKKITDQIKATPDYFAYFWHAAQFATDQLDDLKDLRHRVEQARSQSPAPLLTAEELNAAFPMITPEAAPE</sequence>
<keyword evidence="1" id="KW-0472">Membrane</keyword>
<accession>A0A4R7RKY7</accession>
<dbReference type="Proteomes" id="UP000295662">
    <property type="component" value="Unassembled WGS sequence"/>
</dbReference>
<organism evidence="3 4">
    <name type="scientific">Prosthecobacter fusiformis</name>
    <dbReference type="NCBI Taxonomy" id="48464"/>
    <lineage>
        <taxon>Bacteria</taxon>
        <taxon>Pseudomonadati</taxon>
        <taxon>Verrucomicrobiota</taxon>
        <taxon>Verrucomicrobiia</taxon>
        <taxon>Verrucomicrobiales</taxon>
        <taxon>Verrucomicrobiaceae</taxon>
        <taxon>Prosthecobacter</taxon>
    </lineage>
</organism>
<reference evidence="3 4" key="1">
    <citation type="submission" date="2019-03" db="EMBL/GenBank/DDBJ databases">
        <title>Genomic Encyclopedia of Archaeal and Bacterial Type Strains, Phase II (KMG-II): from individual species to whole genera.</title>
        <authorList>
            <person name="Goeker M."/>
        </authorList>
    </citation>
    <scope>NUCLEOTIDE SEQUENCE [LARGE SCALE GENOMIC DNA]</scope>
    <source>
        <strain evidence="3 4">ATCC 25309</strain>
    </source>
</reference>
<evidence type="ECO:0000256" key="1">
    <source>
        <dbReference type="SAM" id="Phobius"/>
    </source>
</evidence>
<protein>
    <submittedName>
        <fullName evidence="3">KAP-like P-loop domain-containing protein</fullName>
    </submittedName>
</protein>
<evidence type="ECO:0000313" key="4">
    <source>
        <dbReference type="Proteomes" id="UP000295662"/>
    </source>
</evidence>
<dbReference type="AlphaFoldDB" id="A0A4R7RKY7"/>
<proteinExistence type="predicted"/>
<dbReference type="SUPFAM" id="SSF52540">
    <property type="entry name" value="P-loop containing nucleoside triphosphate hydrolases"/>
    <property type="match status" value="1"/>
</dbReference>
<dbReference type="Gene3D" id="3.40.50.300">
    <property type="entry name" value="P-loop containing nucleotide triphosphate hydrolases"/>
    <property type="match status" value="1"/>
</dbReference>
<evidence type="ECO:0000259" key="2">
    <source>
        <dbReference type="Pfam" id="PF07693"/>
    </source>
</evidence>
<feature type="domain" description="KAP NTPase" evidence="2">
    <location>
        <begin position="193"/>
        <end position="397"/>
    </location>
</feature>
<feature type="transmembrane region" description="Helical" evidence="1">
    <location>
        <begin position="138"/>
        <end position="156"/>
    </location>
</feature>